<dbReference type="Proteomes" id="UP001597058">
    <property type="component" value="Unassembled WGS sequence"/>
</dbReference>
<reference evidence="3" key="1">
    <citation type="journal article" date="2019" name="Int. J. Syst. Evol. Microbiol.">
        <title>The Global Catalogue of Microorganisms (GCM) 10K type strain sequencing project: providing services to taxonomists for standard genome sequencing and annotation.</title>
        <authorList>
            <consortium name="The Broad Institute Genomics Platform"/>
            <consortium name="The Broad Institute Genome Sequencing Center for Infectious Disease"/>
            <person name="Wu L."/>
            <person name="Ma J."/>
        </authorList>
    </citation>
    <scope>NUCLEOTIDE SEQUENCE [LARGE SCALE GENOMIC DNA]</scope>
    <source>
        <strain evidence="3">CGMCC 4.7020</strain>
    </source>
</reference>
<evidence type="ECO:0008006" key="4">
    <source>
        <dbReference type="Google" id="ProtNLM"/>
    </source>
</evidence>
<comment type="caution">
    <text evidence="2">The sequence shown here is derived from an EMBL/GenBank/DDBJ whole genome shotgun (WGS) entry which is preliminary data.</text>
</comment>
<name>A0ABW3XJQ9_9ACTN</name>
<dbReference type="RefSeq" id="WP_381329083.1">
    <property type="nucleotide sequence ID" value="NZ_JBHTMM010000041.1"/>
</dbReference>
<sequence length="137" mass="14975">MASTKPIRQSTAAAAARKRAAAKPAIVPGDLDFEPVRIADDDDVPEERVPLFYIGDDEYTIPKSIPRGVALQYLRHASEVGHEVATAPLLIRVLGEDAYLALEQSRAMTGEQLEKIVDIIIKQALGEQEKEGKARRG</sequence>
<proteinExistence type="predicted"/>
<feature type="region of interest" description="Disordered" evidence="1">
    <location>
        <begin position="1"/>
        <end position="23"/>
    </location>
</feature>
<evidence type="ECO:0000313" key="2">
    <source>
        <dbReference type="EMBL" id="MFD1309732.1"/>
    </source>
</evidence>
<feature type="compositionally biased region" description="Polar residues" evidence="1">
    <location>
        <begin position="1"/>
        <end position="11"/>
    </location>
</feature>
<evidence type="ECO:0000256" key="1">
    <source>
        <dbReference type="SAM" id="MobiDB-lite"/>
    </source>
</evidence>
<keyword evidence="3" id="KW-1185">Reference proteome</keyword>
<organism evidence="2 3">
    <name type="scientific">Streptomyces kaempferi</name>
    <dbReference type="NCBI Taxonomy" id="333725"/>
    <lineage>
        <taxon>Bacteria</taxon>
        <taxon>Bacillati</taxon>
        <taxon>Actinomycetota</taxon>
        <taxon>Actinomycetes</taxon>
        <taxon>Kitasatosporales</taxon>
        <taxon>Streptomycetaceae</taxon>
        <taxon>Streptomyces</taxon>
    </lineage>
</organism>
<accession>A0ABW3XJQ9</accession>
<dbReference type="EMBL" id="JBHTMM010000041">
    <property type="protein sequence ID" value="MFD1309732.1"/>
    <property type="molecule type" value="Genomic_DNA"/>
</dbReference>
<evidence type="ECO:0000313" key="3">
    <source>
        <dbReference type="Proteomes" id="UP001597058"/>
    </source>
</evidence>
<protein>
    <recommendedName>
        <fullName evidence="4">Tail assembly chaperone</fullName>
    </recommendedName>
</protein>
<gene>
    <name evidence="2" type="ORF">ACFQ5X_28220</name>
</gene>